<keyword evidence="2" id="KW-0732">Signal</keyword>
<evidence type="ECO:0000256" key="2">
    <source>
        <dbReference type="SAM" id="SignalP"/>
    </source>
</evidence>
<feature type="compositionally biased region" description="Basic residues" evidence="1">
    <location>
        <begin position="187"/>
        <end position="204"/>
    </location>
</feature>
<evidence type="ECO:0000256" key="1">
    <source>
        <dbReference type="SAM" id="MobiDB-lite"/>
    </source>
</evidence>
<feature type="compositionally biased region" description="Low complexity" evidence="1">
    <location>
        <begin position="205"/>
        <end position="220"/>
    </location>
</feature>
<feature type="signal peptide" evidence="2">
    <location>
        <begin position="1"/>
        <end position="25"/>
    </location>
</feature>
<name>A0ABN9UWH7_9DINO</name>
<evidence type="ECO:0000313" key="3">
    <source>
        <dbReference type="EMBL" id="CAK0864289.1"/>
    </source>
</evidence>
<feature type="compositionally biased region" description="Low complexity" evidence="1">
    <location>
        <begin position="240"/>
        <end position="249"/>
    </location>
</feature>
<proteinExistence type="predicted"/>
<keyword evidence="4" id="KW-1185">Reference proteome</keyword>
<feature type="compositionally biased region" description="Low complexity" evidence="1">
    <location>
        <begin position="128"/>
        <end position="160"/>
    </location>
</feature>
<evidence type="ECO:0000313" key="4">
    <source>
        <dbReference type="Proteomes" id="UP001189429"/>
    </source>
</evidence>
<accession>A0ABN9UWH7</accession>
<comment type="caution">
    <text evidence="3">The sequence shown here is derived from an EMBL/GenBank/DDBJ whole genome shotgun (WGS) entry which is preliminary data.</text>
</comment>
<gene>
    <name evidence="3" type="ORF">PCOR1329_LOCUS52215</name>
</gene>
<reference evidence="3" key="1">
    <citation type="submission" date="2023-10" db="EMBL/GenBank/DDBJ databases">
        <authorList>
            <person name="Chen Y."/>
            <person name="Shah S."/>
            <person name="Dougan E. K."/>
            <person name="Thang M."/>
            <person name="Chan C."/>
        </authorList>
    </citation>
    <scope>NUCLEOTIDE SEQUENCE [LARGE SCALE GENOMIC DNA]</scope>
</reference>
<dbReference type="Proteomes" id="UP001189429">
    <property type="component" value="Unassembled WGS sequence"/>
</dbReference>
<dbReference type="EMBL" id="CAUYUJ010016349">
    <property type="protein sequence ID" value="CAK0864289.1"/>
    <property type="molecule type" value="Genomic_DNA"/>
</dbReference>
<feature type="chain" id="PRO_5046888126" evidence="2">
    <location>
        <begin position="26"/>
        <end position="398"/>
    </location>
</feature>
<feature type="compositionally biased region" description="Low complexity" evidence="1">
    <location>
        <begin position="258"/>
        <end position="273"/>
    </location>
</feature>
<sequence>MVGASGARAFACAAIIGCASAAGSAARPDAPHGAWPQQQPAARRVSGSFDSVTLSSYVLLEPPPGAAAVADTGRAAGRGLLGAPLLRSRALRGAAVLGASVVVVRPLVLPRAEPQHGAPPAERERPPSAEVPASAAARSGPAPAPLGSRDAAAAEGARPRSAPSTAQIVAGAAAAAGVAVSLAATAARRRRRRGAPVPRGRRQAGARAPSKAFGSGDSSGPPTPPTRPSSTADLDETPQNSTPNSTSSPDLDETLQNSRPRSSSAARAAGAAPELDTDFDTQLEGALQHGWKRTTSWRVEQGRWQPHMFRMSTCEAEAGAVGEQSPSGDGAAERQHSLYEEPIGEVPPPTPRTFRVSRKRKRRLIMNCRSLARADPRIRADLRTFNVYAVFFLQHQYP</sequence>
<protein>
    <submittedName>
        <fullName evidence="3">Uncharacterized protein</fullName>
    </submittedName>
</protein>
<feature type="region of interest" description="Disordered" evidence="1">
    <location>
        <begin position="112"/>
        <end position="160"/>
    </location>
</feature>
<organism evidence="3 4">
    <name type="scientific">Prorocentrum cordatum</name>
    <dbReference type="NCBI Taxonomy" id="2364126"/>
    <lineage>
        <taxon>Eukaryota</taxon>
        <taxon>Sar</taxon>
        <taxon>Alveolata</taxon>
        <taxon>Dinophyceae</taxon>
        <taxon>Prorocentrales</taxon>
        <taxon>Prorocentraceae</taxon>
        <taxon>Prorocentrum</taxon>
    </lineage>
</organism>
<feature type="region of interest" description="Disordered" evidence="1">
    <location>
        <begin position="185"/>
        <end position="276"/>
    </location>
</feature>